<keyword evidence="2 4" id="KW-0689">Ribosomal protein</keyword>
<dbReference type="Gene3D" id="1.10.10.1760">
    <property type="entry name" value="60S ribosomal protein L36"/>
    <property type="match status" value="1"/>
</dbReference>
<dbReference type="Proteomes" id="UP001214638">
    <property type="component" value="Unassembled WGS sequence"/>
</dbReference>
<accession>A0AAD9PPE4</accession>
<gene>
    <name evidence="4" type="ORF">BdWA1_001221</name>
</gene>
<dbReference type="Pfam" id="PF01158">
    <property type="entry name" value="Ribosomal_L36e"/>
    <property type="match status" value="1"/>
</dbReference>
<evidence type="ECO:0000256" key="2">
    <source>
        <dbReference type="ARBA" id="ARBA00022980"/>
    </source>
</evidence>
<dbReference type="InterPro" id="IPR000509">
    <property type="entry name" value="Ribosomal_eL36"/>
</dbReference>
<dbReference type="GO" id="GO:0003735">
    <property type="term" value="F:structural constituent of ribosome"/>
    <property type="evidence" value="ECO:0007669"/>
    <property type="project" value="InterPro"/>
</dbReference>
<dbReference type="GO" id="GO:0005840">
    <property type="term" value="C:ribosome"/>
    <property type="evidence" value="ECO:0007669"/>
    <property type="project" value="UniProtKB-KW"/>
</dbReference>
<proteinExistence type="inferred from homology"/>
<evidence type="ECO:0000256" key="1">
    <source>
        <dbReference type="ARBA" id="ARBA00006509"/>
    </source>
</evidence>
<comment type="caution">
    <text evidence="4">The sequence shown here is derived from an EMBL/GenBank/DDBJ whole genome shotgun (WGS) entry which is preliminary data.</text>
</comment>
<comment type="similarity">
    <text evidence="1">Belongs to the eukaryotic ribosomal protein eL36 family.</text>
</comment>
<dbReference type="GeneID" id="94335519"/>
<protein>
    <submittedName>
        <fullName evidence="4">Bifunctional Ribosomal protein L36e domain superfamily/Ribosomal protein L36e</fullName>
    </submittedName>
</protein>
<reference evidence="4" key="1">
    <citation type="journal article" date="2023" name="Nat. Microbiol.">
        <title>Babesia duncani multi-omics identifies virulence factors and drug targets.</title>
        <authorList>
            <person name="Singh P."/>
            <person name="Lonardi S."/>
            <person name="Liang Q."/>
            <person name="Vydyam P."/>
            <person name="Khabirova E."/>
            <person name="Fang T."/>
            <person name="Gihaz S."/>
            <person name="Thekkiniath J."/>
            <person name="Munshi M."/>
            <person name="Abel S."/>
            <person name="Ciampossin L."/>
            <person name="Batugedara G."/>
            <person name="Gupta M."/>
            <person name="Lu X.M."/>
            <person name="Lenz T."/>
            <person name="Chakravarty S."/>
            <person name="Cornillot E."/>
            <person name="Hu Y."/>
            <person name="Ma W."/>
            <person name="Gonzalez L.M."/>
            <person name="Sanchez S."/>
            <person name="Estrada K."/>
            <person name="Sanchez-Flores A."/>
            <person name="Montero E."/>
            <person name="Harb O.S."/>
            <person name="Le Roch K.G."/>
            <person name="Mamoun C.B."/>
        </authorList>
    </citation>
    <scope>NUCLEOTIDE SEQUENCE</scope>
    <source>
        <strain evidence="4">WA1</strain>
    </source>
</reference>
<dbReference type="RefSeq" id="XP_067805054.1">
    <property type="nucleotide sequence ID" value="XM_067946263.1"/>
</dbReference>
<dbReference type="GO" id="GO:1990904">
    <property type="term" value="C:ribonucleoprotein complex"/>
    <property type="evidence" value="ECO:0007669"/>
    <property type="project" value="UniProtKB-KW"/>
</dbReference>
<dbReference type="GO" id="GO:0006412">
    <property type="term" value="P:translation"/>
    <property type="evidence" value="ECO:0007669"/>
    <property type="project" value="InterPro"/>
</dbReference>
<dbReference type="KEGG" id="bdw:94335519"/>
<dbReference type="EMBL" id="JALLKP010000001">
    <property type="protein sequence ID" value="KAK2198212.1"/>
    <property type="molecule type" value="Genomic_DNA"/>
</dbReference>
<dbReference type="AlphaFoldDB" id="A0AAD9PPE4"/>
<evidence type="ECO:0000256" key="3">
    <source>
        <dbReference type="ARBA" id="ARBA00023274"/>
    </source>
</evidence>
<dbReference type="FunFam" id="1.10.10.1760:FF:000001">
    <property type="entry name" value="60S ribosomal protein L36"/>
    <property type="match status" value="1"/>
</dbReference>
<evidence type="ECO:0000313" key="5">
    <source>
        <dbReference type="Proteomes" id="UP001214638"/>
    </source>
</evidence>
<evidence type="ECO:0000313" key="4">
    <source>
        <dbReference type="EMBL" id="KAK2198212.1"/>
    </source>
</evidence>
<dbReference type="InterPro" id="IPR038097">
    <property type="entry name" value="Ribosomal_eL36_sf"/>
</dbReference>
<dbReference type="PANTHER" id="PTHR10114">
    <property type="entry name" value="60S RIBOSOMAL PROTEIN L36"/>
    <property type="match status" value="1"/>
</dbReference>
<organism evidence="4 5">
    <name type="scientific">Babesia duncani</name>
    <dbReference type="NCBI Taxonomy" id="323732"/>
    <lineage>
        <taxon>Eukaryota</taxon>
        <taxon>Sar</taxon>
        <taxon>Alveolata</taxon>
        <taxon>Apicomplexa</taxon>
        <taxon>Aconoidasida</taxon>
        <taxon>Piroplasmida</taxon>
        <taxon>Babesiidae</taxon>
        <taxon>Babesia</taxon>
    </lineage>
</organism>
<sequence>MTSLQVLHLITMWFPITDIWNAEHNSLNKKNRKIYIKDSHLEGMVAKQDIKKSESRSGLAAGPNKGHLVTPIPLLKSVRPSRSKGRKTTRNCLVSEVIREVCGFAPYERHMIEMVKIGTAASYKRALKFAKKRLGTLRRAKAKREEIIRVVDMQRRRRN</sequence>
<name>A0AAD9PPE4_9APIC</name>
<keyword evidence="3" id="KW-0687">Ribonucleoprotein</keyword>
<keyword evidence="5" id="KW-1185">Reference proteome</keyword>